<keyword evidence="3" id="KW-1185">Reference proteome</keyword>
<dbReference type="InterPro" id="IPR053168">
    <property type="entry name" value="Glutamic_endopeptidase"/>
</dbReference>
<dbReference type="Pfam" id="PF03080">
    <property type="entry name" value="Neprosin"/>
    <property type="match status" value="1"/>
</dbReference>
<name>A0A9J5ZHW3_SOLCO</name>
<dbReference type="Proteomes" id="UP000824120">
    <property type="component" value="Chromosome 4"/>
</dbReference>
<dbReference type="OrthoDB" id="1741980at2759"/>
<comment type="caution">
    <text evidence="2">The sequence shown here is derived from an EMBL/GenBank/DDBJ whole genome shotgun (WGS) entry which is preliminary data.</text>
</comment>
<dbReference type="Gene3D" id="3.90.1320.10">
    <property type="entry name" value="Outer-capsid protein sigma 3, large lobe"/>
    <property type="match status" value="1"/>
</dbReference>
<sequence>MQKQMTIAKKLERQKLKAMEPKRENESDGFKAEEYWLNKEGCPVETVPIRKMTKKQLQRDLDASMSLGNQYFGYNWIDFAGIRIQATPPIERFYGVSAFLSIYNPQVEGNGPYSAATIFISNGKGQNVEEIQVGWIVHPSLNGDTRTHLYTKWTVDGYQKTGCYNTKCPGFIQLSRVIPIDYAFPRTSEIESYYKEEVLLRLYQTEYFDYHLTMPVMNEEIGMWPYEVFDKLSANAGDLVQYGGKVYTPGGQYITPPMGNGKFRGGHWLLTSYMRKVLYEIEVDGIKQQVSPDESKVEPRESRCFYEGNHYNANDGYWDYNFLFGGAGGGDQSEFCQY</sequence>
<evidence type="ECO:0000313" key="3">
    <source>
        <dbReference type="Proteomes" id="UP000824120"/>
    </source>
</evidence>
<dbReference type="AlphaFoldDB" id="A0A9J5ZHW3"/>
<dbReference type="EMBL" id="JACXVP010000004">
    <property type="protein sequence ID" value="KAG5612274.1"/>
    <property type="molecule type" value="Genomic_DNA"/>
</dbReference>
<gene>
    <name evidence="2" type="ORF">H5410_023555</name>
</gene>
<organism evidence="2 3">
    <name type="scientific">Solanum commersonii</name>
    <name type="common">Commerson's wild potato</name>
    <name type="synonym">Commerson's nightshade</name>
    <dbReference type="NCBI Taxonomy" id="4109"/>
    <lineage>
        <taxon>Eukaryota</taxon>
        <taxon>Viridiplantae</taxon>
        <taxon>Streptophyta</taxon>
        <taxon>Embryophyta</taxon>
        <taxon>Tracheophyta</taxon>
        <taxon>Spermatophyta</taxon>
        <taxon>Magnoliopsida</taxon>
        <taxon>eudicotyledons</taxon>
        <taxon>Gunneridae</taxon>
        <taxon>Pentapetalae</taxon>
        <taxon>asterids</taxon>
        <taxon>lamiids</taxon>
        <taxon>Solanales</taxon>
        <taxon>Solanaceae</taxon>
        <taxon>Solanoideae</taxon>
        <taxon>Solaneae</taxon>
        <taxon>Solanum</taxon>
    </lineage>
</organism>
<accession>A0A9J5ZHW3</accession>
<evidence type="ECO:0000259" key="1">
    <source>
        <dbReference type="PROSITE" id="PS52045"/>
    </source>
</evidence>
<dbReference type="PANTHER" id="PTHR31589">
    <property type="entry name" value="PROTEIN, PUTATIVE (DUF239)-RELATED-RELATED"/>
    <property type="match status" value="1"/>
</dbReference>
<evidence type="ECO:0000313" key="2">
    <source>
        <dbReference type="EMBL" id="KAG5612274.1"/>
    </source>
</evidence>
<feature type="domain" description="Neprosin PEP catalytic" evidence="1">
    <location>
        <begin position="73"/>
        <end position="337"/>
    </location>
</feature>
<reference evidence="2 3" key="1">
    <citation type="submission" date="2020-09" db="EMBL/GenBank/DDBJ databases">
        <title>De no assembly of potato wild relative species, Solanum commersonii.</title>
        <authorList>
            <person name="Cho K."/>
        </authorList>
    </citation>
    <scope>NUCLEOTIDE SEQUENCE [LARGE SCALE GENOMIC DNA]</scope>
    <source>
        <strain evidence="2">LZ3.2</strain>
        <tissue evidence="2">Leaf</tissue>
    </source>
</reference>
<proteinExistence type="predicted"/>
<dbReference type="InterPro" id="IPR004314">
    <property type="entry name" value="Neprosin"/>
</dbReference>
<dbReference type="PANTHER" id="PTHR31589:SF56">
    <property type="entry name" value="NEPROSIN DOMAIN-CONTAINING PROTEIN"/>
    <property type="match status" value="1"/>
</dbReference>
<dbReference type="PROSITE" id="PS52045">
    <property type="entry name" value="NEPROSIN_PEP_CD"/>
    <property type="match status" value="1"/>
</dbReference>
<protein>
    <recommendedName>
        <fullName evidence="1">Neprosin PEP catalytic domain-containing protein</fullName>
    </recommendedName>
</protein>